<dbReference type="NCBIfam" id="NF004076">
    <property type="entry name" value="PRK05581.1-4"/>
    <property type="match status" value="1"/>
</dbReference>
<sequence length="236" mass="26093">MEKQVKLSPSIMCADLVNLENGMKELEELGLDTLHIDVIDGTFSPSMPLGLETIKRMREVTSMNFDIHIMANDNEFFIQEMLKIGVESITFHHETSLHVDRYIQLIKQAGTKVGVALNPSTSLTVLDYVLPEIDLVCLMLINPGFATNKNEKQVPYATKKIRDLQAKIAEVNPAVQLQVDGRVSLDSIPQLVEAGANNLVLGSTSLFIKGNTLTENKQKVEEAVRQGLGEVNAHVL</sequence>
<dbReference type="Pfam" id="PF00834">
    <property type="entry name" value="Ribul_P_3_epim"/>
    <property type="match status" value="1"/>
</dbReference>
<name>A0ABS3L7N9_9ENTE</name>
<dbReference type="CDD" id="cd00429">
    <property type="entry name" value="RPE"/>
    <property type="match status" value="1"/>
</dbReference>
<keyword evidence="1" id="KW-0479">Metal-binding</keyword>
<dbReference type="EMBL" id="JAFREM010000010">
    <property type="protein sequence ID" value="MBO1305633.1"/>
    <property type="molecule type" value="Genomic_DNA"/>
</dbReference>
<evidence type="ECO:0000256" key="1">
    <source>
        <dbReference type="ARBA" id="ARBA00022723"/>
    </source>
</evidence>
<dbReference type="PANTHER" id="PTHR11749">
    <property type="entry name" value="RIBULOSE-5-PHOSPHATE-3-EPIMERASE"/>
    <property type="match status" value="1"/>
</dbReference>
<evidence type="ECO:0000313" key="3">
    <source>
        <dbReference type="EMBL" id="MBO1305633.1"/>
    </source>
</evidence>
<dbReference type="InterPro" id="IPR011060">
    <property type="entry name" value="RibuloseP-bd_barrel"/>
</dbReference>
<gene>
    <name evidence="3" type="ORF">JZO70_05650</name>
</gene>
<evidence type="ECO:0000313" key="4">
    <source>
        <dbReference type="Proteomes" id="UP000664601"/>
    </source>
</evidence>
<evidence type="ECO:0000256" key="2">
    <source>
        <dbReference type="ARBA" id="ARBA00023235"/>
    </source>
</evidence>
<dbReference type="InterPro" id="IPR000056">
    <property type="entry name" value="Ribul_P_3_epim-like"/>
</dbReference>
<keyword evidence="4" id="KW-1185">Reference proteome</keyword>
<dbReference type="Gene3D" id="3.20.20.70">
    <property type="entry name" value="Aldolase class I"/>
    <property type="match status" value="1"/>
</dbReference>
<dbReference type="RefSeq" id="WP_207672577.1">
    <property type="nucleotide sequence ID" value="NZ_JAFREM010000010.1"/>
</dbReference>
<dbReference type="InterPro" id="IPR013785">
    <property type="entry name" value="Aldolase_TIM"/>
</dbReference>
<proteinExistence type="predicted"/>
<protein>
    <submittedName>
        <fullName evidence="3">Ribulose-phosphate 3-epimerase</fullName>
    </submittedName>
</protein>
<comment type="caution">
    <text evidence="3">The sequence shown here is derived from an EMBL/GenBank/DDBJ whole genome shotgun (WGS) entry which is preliminary data.</text>
</comment>
<keyword evidence="2" id="KW-0413">Isomerase</keyword>
<reference evidence="3 4" key="1">
    <citation type="submission" date="2021-03" db="EMBL/GenBank/DDBJ databases">
        <title>Enterococcal diversity collection.</title>
        <authorList>
            <person name="Gilmore M.S."/>
            <person name="Schwartzman J."/>
            <person name="Van Tyne D."/>
            <person name="Martin M."/>
            <person name="Earl A.M."/>
            <person name="Manson A.L."/>
            <person name="Straub T."/>
            <person name="Salamzade R."/>
            <person name="Saavedra J."/>
            <person name="Lebreton F."/>
            <person name="Prichula J."/>
            <person name="Schaufler K."/>
            <person name="Gaca A."/>
            <person name="Sgardioli B."/>
            <person name="Wagenaar J."/>
            <person name="Strong T."/>
        </authorList>
    </citation>
    <scope>NUCLEOTIDE SEQUENCE [LARGE SCALE GENOMIC DNA]</scope>
    <source>
        <strain evidence="3 4">669A</strain>
    </source>
</reference>
<dbReference type="SUPFAM" id="SSF51366">
    <property type="entry name" value="Ribulose-phoshate binding barrel"/>
    <property type="match status" value="1"/>
</dbReference>
<dbReference type="Proteomes" id="UP000664601">
    <property type="component" value="Unassembled WGS sequence"/>
</dbReference>
<accession>A0ABS3L7N9</accession>
<organism evidence="3 4">
    <name type="scientific">Candidatus Enterococcus moelleringii</name>
    <dbReference type="NCBI Taxonomy" id="2815325"/>
    <lineage>
        <taxon>Bacteria</taxon>
        <taxon>Bacillati</taxon>
        <taxon>Bacillota</taxon>
        <taxon>Bacilli</taxon>
        <taxon>Lactobacillales</taxon>
        <taxon>Enterococcaceae</taxon>
        <taxon>Enterococcus</taxon>
    </lineage>
</organism>